<dbReference type="PRINTS" id="PR00466">
    <property type="entry name" value="GP91PHOX"/>
</dbReference>
<feature type="domain" description="EF-hand" evidence="15">
    <location>
        <begin position="893"/>
        <end position="928"/>
    </location>
</feature>
<name>A0A7J6HB17_CANSA</name>
<dbReference type="GO" id="GO:0009653">
    <property type="term" value="P:anatomical structure morphogenesis"/>
    <property type="evidence" value="ECO:0007669"/>
    <property type="project" value="UniProtKB-ARBA"/>
</dbReference>
<dbReference type="InterPro" id="IPR018247">
    <property type="entry name" value="EF_Hand_1_Ca_BS"/>
</dbReference>
<dbReference type="InterPro" id="IPR000778">
    <property type="entry name" value="Cyt_b245_heavy_chain"/>
</dbReference>
<evidence type="ECO:0000256" key="7">
    <source>
        <dbReference type="ARBA" id="ARBA00022827"/>
    </source>
</evidence>
<dbReference type="SFLD" id="SFLDG01169">
    <property type="entry name" value="NADPH_oxidase_subgroup_(NOX)"/>
    <property type="match status" value="2"/>
</dbReference>
<dbReference type="InterPro" id="IPR013112">
    <property type="entry name" value="FAD-bd_8"/>
</dbReference>
<dbReference type="InterPro" id="IPR013121">
    <property type="entry name" value="Fe_red_NAD-bd_6"/>
</dbReference>
<dbReference type="InterPro" id="IPR013130">
    <property type="entry name" value="Fe3_Rdtase_TM_dom"/>
</dbReference>
<dbReference type="Pfam" id="PF08022">
    <property type="entry name" value="FAD_binding_8"/>
    <property type="match status" value="2"/>
</dbReference>
<evidence type="ECO:0000256" key="12">
    <source>
        <dbReference type="ARBA" id="ARBA00023136"/>
    </source>
</evidence>
<evidence type="ECO:0000256" key="14">
    <source>
        <dbReference type="SAM" id="Phobius"/>
    </source>
</evidence>
<dbReference type="Gene3D" id="3.40.50.80">
    <property type="entry name" value="Nucleotide-binding domain of ferredoxin-NADP reductase (FNR) module"/>
    <property type="match status" value="2"/>
</dbReference>
<dbReference type="GO" id="GO:0005886">
    <property type="term" value="C:plasma membrane"/>
    <property type="evidence" value="ECO:0007669"/>
    <property type="project" value="TreeGrafter"/>
</dbReference>
<feature type="transmembrane region" description="Helical" evidence="14">
    <location>
        <begin position="1194"/>
        <end position="1215"/>
    </location>
</feature>
<gene>
    <name evidence="17" type="ORF">G4B88_005391</name>
</gene>
<feature type="domain" description="FAD-binding FR-type" evidence="16">
    <location>
        <begin position="1249"/>
        <end position="1377"/>
    </location>
</feature>
<dbReference type="Pfam" id="PF08414">
    <property type="entry name" value="NADPH_Ox"/>
    <property type="match status" value="2"/>
</dbReference>
<comment type="caution">
    <text evidence="17">The sequence shown here is derived from an EMBL/GenBank/DDBJ whole genome shotgun (WGS) entry which is preliminary data.</text>
</comment>
<dbReference type="InterPro" id="IPR039261">
    <property type="entry name" value="FNR_nucleotide-bd"/>
</dbReference>
<evidence type="ECO:0000256" key="1">
    <source>
        <dbReference type="ARBA" id="ARBA00004141"/>
    </source>
</evidence>
<dbReference type="Gene3D" id="1.10.238.10">
    <property type="entry name" value="EF-hand"/>
    <property type="match status" value="2"/>
</dbReference>
<dbReference type="SUPFAM" id="SSF63380">
    <property type="entry name" value="Riboflavin synthase domain-like"/>
    <property type="match status" value="2"/>
</dbReference>
<evidence type="ECO:0000256" key="3">
    <source>
        <dbReference type="ARBA" id="ARBA00022559"/>
    </source>
</evidence>
<organism evidence="17 18">
    <name type="scientific">Cannabis sativa</name>
    <name type="common">Hemp</name>
    <name type="synonym">Marijuana</name>
    <dbReference type="NCBI Taxonomy" id="3483"/>
    <lineage>
        <taxon>Eukaryota</taxon>
        <taxon>Viridiplantae</taxon>
        <taxon>Streptophyta</taxon>
        <taxon>Embryophyta</taxon>
        <taxon>Tracheophyta</taxon>
        <taxon>Spermatophyta</taxon>
        <taxon>Magnoliopsida</taxon>
        <taxon>eudicotyledons</taxon>
        <taxon>Gunneridae</taxon>
        <taxon>Pentapetalae</taxon>
        <taxon>rosids</taxon>
        <taxon>fabids</taxon>
        <taxon>Rosales</taxon>
        <taxon>Cannabaceae</taxon>
        <taxon>Cannabis</taxon>
    </lineage>
</organism>
<proteinExistence type="inferred from homology"/>
<accession>A0A7J6HB17</accession>
<dbReference type="SFLD" id="SFLDS00052">
    <property type="entry name" value="Ferric_Reductase_Domain"/>
    <property type="match status" value="2"/>
</dbReference>
<feature type="transmembrane region" description="Helical" evidence="14">
    <location>
        <begin position="208"/>
        <end position="227"/>
    </location>
</feature>
<dbReference type="PROSITE" id="PS51384">
    <property type="entry name" value="FAD_FR"/>
    <property type="match status" value="2"/>
</dbReference>
<comment type="subcellular location">
    <subcellularLocation>
        <location evidence="1">Membrane</location>
        <topology evidence="1">Multi-pass membrane protein</topology>
    </subcellularLocation>
</comment>
<dbReference type="GO" id="GO:0016175">
    <property type="term" value="F:superoxide-generating NAD(P)H oxidase activity"/>
    <property type="evidence" value="ECO:0007669"/>
    <property type="project" value="UniProtKB-ARBA"/>
</dbReference>
<feature type="domain" description="EF-hand" evidence="15">
    <location>
        <begin position="96"/>
        <end position="118"/>
    </location>
</feature>
<dbReference type="PROSITE" id="PS50222">
    <property type="entry name" value="EF_HAND_2"/>
    <property type="match status" value="2"/>
</dbReference>
<feature type="transmembrane region" description="Helical" evidence="14">
    <location>
        <begin position="388"/>
        <end position="409"/>
    </location>
</feature>
<keyword evidence="11" id="KW-0560">Oxidoreductase</keyword>
<evidence type="ECO:0000256" key="11">
    <source>
        <dbReference type="ARBA" id="ARBA00023002"/>
    </source>
</evidence>
<evidence type="ECO:0000256" key="10">
    <source>
        <dbReference type="ARBA" id="ARBA00022989"/>
    </source>
</evidence>
<dbReference type="InterPro" id="IPR002048">
    <property type="entry name" value="EF_hand_dom"/>
</dbReference>
<evidence type="ECO:0000313" key="18">
    <source>
        <dbReference type="Proteomes" id="UP000583929"/>
    </source>
</evidence>
<keyword evidence="5 14" id="KW-0812">Transmembrane</keyword>
<dbReference type="GO" id="GO:0042742">
    <property type="term" value="P:defense response to bacterium"/>
    <property type="evidence" value="ECO:0007669"/>
    <property type="project" value="UniProtKB-ARBA"/>
</dbReference>
<keyword evidence="8" id="KW-0106">Calcium</keyword>
<dbReference type="InterPro" id="IPR013623">
    <property type="entry name" value="NADPH_Ox"/>
</dbReference>
<dbReference type="Pfam" id="PF13202">
    <property type="entry name" value="EF-hand_5"/>
    <property type="match status" value="2"/>
</dbReference>
<dbReference type="Pfam" id="PF01794">
    <property type="entry name" value="Ferric_reduct"/>
    <property type="match status" value="2"/>
</dbReference>
<dbReference type="Gene3D" id="2.40.30.10">
    <property type="entry name" value="Translation factors"/>
    <property type="match status" value="2"/>
</dbReference>
<dbReference type="PANTHER" id="PTHR11972">
    <property type="entry name" value="NADPH OXIDASE"/>
    <property type="match status" value="1"/>
</dbReference>
<keyword evidence="18" id="KW-1185">Reference proteome</keyword>
<keyword evidence="9" id="KW-0521">NADP</keyword>
<dbReference type="GO" id="GO:0005509">
    <property type="term" value="F:calcium ion binding"/>
    <property type="evidence" value="ECO:0007669"/>
    <property type="project" value="InterPro"/>
</dbReference>
<feature type="transmembrane region" description="Helical" evidence="14">
    <location>
        <begin position="577"/>
        <end position="594"/>
    </location>
</feature>
<evidence type="ECO:0000256" key="2">
    <source>
        <dbReference type="ARBA" id="ARBA00007975"/>
    </source>
</evidence>
<feature type="domain" description="FAD-binding FR-type" evidence="16">
    <location>
        <begin position="442"/>
        <end position="571"/>
    </location>
</feature>
<keyword evidence="7" id="KW-0274">FAD</keyword>
<sequence>MGDFPSDQSEATATPPQCSNGICLTKINNSSGKKKNVGQSKPPKIGRMASGASRGLKSLRFLDRTVTGKENDAWRSIEKRFYQHQVNGKLCMYMCDKNGDGKLSEEEVKEVIVLSASANKLANLKQQASAYASLIMEELDPDHLGYIEMWQLETLLRGMVNSNPEETSKLSKKTQTLTRAMIPRRYRTPLSKFLSTTEELIYENWKRIWVIGLWLTINLVLFVWKYYQYKNKGAYQIMGRCLCLAKGAAETLKFNMALILVPVCRRTLTKLRSSFLSKLFPFDDNINFHKLIALAIASMTFVHVIMHLTCDFPRLISCPKQKFMKILGQDFNFNQPTYLDLLKSIPGITGILMILLMAFSFTLATHSFRRSVIKLPWQFHHLAGFNSFWYAHHLLVLVYVLLIIHGYFLYLTHDWHKKTTWMYIMVPVLFYATERTYSIIDESNHRVNVIKAIIYTGNVLALYMSKPPGFKYKSGMYLFVKCPDISSFEWHPFSITSAPGDDYLSVHIRTLGDWTTELKNRFAQACQPENTQARRGNLVRMETKAISDYKCPQPEYPKILIKGPYGAPAQNFKKYDILLLIGLGIGATPFISILKDLLNNIRTNDPEYGSSPGGISLDSSKKCPKRAYFYWVTREQGSFEWFKGVMDDIAEYDQDRIIEMHNYLTSVYEEGDARSALIAMVQQLQHAKNGVDVVSESRIKTHFARPNWRKVFSDLATKHEASRIAWTTGGLKLPSSTEMAKPSSSESIKALLSPTTVISKDLSLEVVDQCLIIRKKKKKKKNYTATASKKAKMPGKMTSVASKGLMGLRFLETTHSGKEKGSWSSIEKMFNQHSVDGKLSRDNFGLCIGMVRESKDFAGELFDALARRRNISVKDGITRDELRMFWEDMTNEDIEARLQIFFDMCDKNGDGKLSEEEVKEVIVLSASVNKLANFKQNAATYASLIMEKLDPDHLGYIKMWQLETLLKAVVKSDDKSLSKEKKSLTRTMIPKRYQTPLNKFINRTKELIIEYWKRIWVIMLWLAINLGLFLWKYFQYRNRGAYQIMGECLCFAKGAAETLKFNMALILIPVCRRILTKLRSTFLSQSIPFDDNINFHKLFASAIAIMTLLHVLMHLTCDFPRLVSCPNEKFMRILGDDFSFKQPTYLDLVKSIPGVTGILMIIIMAFSFTLATHHFRRNVIKLPWPINHLAGFNSFWYVHHLLLVVYALLVVHGYFLFLTHDWHKKTTWMYIAVPILLYATERTYSIFNESNHRVKILKATIYKGNVLALRMSKPEGFEYKSGMYLFVKCPDISRFEWHPFSITSAPGDDYLSVHIRSLGDWTRALRDRFEKVCKQENTQSKSGDLVKMETKGISDEELQSRYPKILIKGPYGAPSQNFDDYDILLLIGLGIGATPFISILKDLLNKIELNDIEAGSRGSSPSSELNGNGLRRAYFYWATGEQGSFEWFKGVMDDIAEHDKHHIIEMHNHLTSVHGEGDARSALISIIQQLQLAKNGVDVLSECRIKTHFGRPNWKKVFSDLASRHQSSRIGVFYCGTAALTKKLKELCQEYTLNTSTRFDFHKENF</sequence>
<dbReference type="Proteomes" id="UP000583929">
    <property type="component" value="Unassembled WGS sequence"/>
</dbReference>
<dbReference type="GO" id="GO:0016174">
    <property type="term" value="F:NAD(P)H oxidase H2O2-forming activity"/>
    <property type="evidence" value="ECO:0007669"/>
    <property type="project" value="TreeGrafter"/>
</dbReference>
<dbReference type="InterPro" id="IPR017938">
    <property type="entry name" value="Riboflavin_synthase-like_b-brl"/>
</dbReference>
<evidence type="ECO:0000256" key="4">
    <source>
        <dbReference type="ARBA" id="ARBA00022630"/>
    </source>
</evidence>
<evidence type="ECO:0000259" key="16">
    <source>
        <dbReference type="PROSITE" id="PS51384"/>
    </source>
</evidence>
<dbReference type="SMART" id="SM00054">
    <property type="entry name" value="EFh"/>
    <property type="match status" value="3"/>
</dbReference>
<evidence type="ECO:0000256" key="9">
    <source>
        <dbReference type="ARBA" id="ARBA00022857"/>
    </source>
</evidence>
<dbReference type="PROSITE" id="PS00018">
    <property type="entry name" value="EF_HAND_1"/>
    <property type="match status" value="2"/>
</dbReference>
<dbReference type="SUPFAM" id="SSF47473">
    <property type="entry name" value="EF-hand"/>
    <property type="match status" value="2"/>
</dbReference>
<protein>
    <recommendedName>
        <fullName evidence="19">NAD(P)H oxidase (H(2)O(2)-forming)</fullName>
    </recommendedName>
</protein>
<evidence type="ECO:0008006" key="19">
    <source>
        <dbReference type="Google" id="ProtNLM"/>
    </source>
</evidence>
<dbReference type="FunFam" id="2.40.30.10:FF:000059">
    <property type="entry name" value="dual oxidase isoform X1"/>
    <property type="match status" value="1"/>
</dbReference>
<keyword evidence="6" id="KW-0479">Metal-binding</keyword>
<evidence type="ECO:0000256" key="6">
    <source>
        <dbReference type="ARBA" id="ARBA00022723"/>
    </source>
</evidence>
<keyword evidence="10 14" id="KW-1133">Transmembrane helix</keyword>
<evidence type="ECO:0000256" key="8">
    <source>
        <dbReference type="ARBA" id="ARBA00022837"/>
    </source>
</evidence>
<comment type="similarity">
    <text evidence="2">Belongs to the RBOH (TC 5.B.1.3) family.</text>
</comment>
<dbReference type="Pfam" id="PF08030">
    <property type="entry name" value="NAD_binding_6"/>
    <property type="match status" value="2"/>
</dbReference>
<feature type="transmembrane region" description="Helical" evidence="14">
    <location>
        <begin position="1152"/>
        <end position="1173"/>
    </location>
</feature>
<dbReference type="EMBL" id="JAATIQ010000053">
    <property type="protein sequence ID" value="KAF4392432.1"/>
    <property type="molecule type" value="Genomic_DNA"/>
</dbReference>
<dbReference type="InterPro" id="IPR050369">
    <property type="entry name" value="RBOH/FRE"/>
</dbReference>
<evidence type="ECO:0000256" key="5">
    <source>
        <dbReference type="ARBA" id="ARBA00022692"/>
    </source>
</evidence>
<evidence type="ECO:0000313" key="17">
    <source>
        <dbReference type="EMBL" id="KAF4392432.1"/>
    </source>
</evidence>
<keyword evidence="12 14" id="KW-0472">Membrane</keyword>
<dbReference type="SUPFAM" id="SSF52343">
    <property type="entry name" value="Ferredoxin reductase-like, C-terminal NADP-linked domain"/>
    <property type="match status" value="2"/>
</dbReference>
<dbReference type="CDD" id="cd00051">
    <property type="entry name" value="EFh"/>
    <property type="match status" value="1"/>
</dbReference>
<dbReference type="PANTHER" id="PTHR11972:SF54">
    <property type="entry name" value="RESPIRATORY BURST OXIDASE HOMOLOG PROTEIN J-RELATED"/>
    <property type="match status" value="1"/>
</dbReference>
<keyword evidence="4" id="KW-0285">Flavoprotein</keyword>
<feature type="transmembrane region" description="Helical" evidence="14">
    <location>
        <begin position="348"/>
        <end position="368"/>
    </location>
</feature>
<feature type="region of interest" description="Disordered" evidence="13">
    <location>
        <begin position="28"/>
        <end position="50"/>
    </location>
</feature>
<dbReference type="InterPro" id="IPR017927">
    <property type="entry name" value="FAD-bd_FR_type"/>
</dbReference>
<reference evidence="17 18" key="1">
    <citation type="journal article" date="2020" name="bioRxiv">
        <title>Sequence and annotation of 42 cannabis genomes reveals extensive copy number variation in cannabinoid synthesis and pathogen resistance genes.</title>
        <authorList>
            <person name="Mckernan K.J."/>
            <person name="Helbert Y."/>
            <person name="Kane L.T."/>
            <person name="Ebling H."/>
            <person name="Zhang L."/>
            <person name="Liu B."/>
            <person name="Eaton Z."/>
            <person name="Mclaughlin S."/>
            <person name="Kingan S."/>
            <person name="Baybayan P."/>
            <person name="Concepcion G."/>
            <person name="Jordan M."/>
            <person name="Riva A."/>
            <person name="Barbazuk W."/>
            <person name="Harkins T."/>
        </authorList>
    </citation>
    <scope>NUCLEOTIDE SEQUENCE [LARGE SCALE GENOMIC DNA]</scope>
    <source>
        <strain evidence="18">cv. Jamaican Lion 4</strain>
        <tissue evidence="17">Leaf</tissue>
    </source>
</reference>
<dbReference type="CDD" id="cd06186">
    <property type="entry name" value="NOX_Duox_like_FAD_NADP"/>
    <property type="match status" value="2"/>
</dbReference>
<evidence type="ECO:0000256" key="13">
    <source>
        <dbReference type="SAM" id="MobiDB-lite"/>
    </source>
</evidence>
<keyword evidence="3" id="KW-0575">Peroxidase</keyword>
<evidence type="ECO:0000259" key="15">
    <source>
        <dbReference type="PROSITE" id="PS50222"/>
    </source>
</evidence>
<dbReference type="InterPro" id="IPR011992">
    <property type="entry name" value="EF-hand-dom_pair"/>
</dbReference>
<dbReference type="GO" id="GO:0004601">
    <property type="term" value="F:peroxidase activity"/>
    <property type="evidence" value="ECO:0007669"/>
    <property type="project" value="UniProtKB-KW"/>
</dbReference>
<dbReference type="FunFam" id="2.40.30.10:FF:000019">
    <property type="entry name" value="Respiratory burst oxidase homolog A"/>
    <property type="match status" value="1"/>
</dbReference>
<feature type="transmembrane region" description="Helical" evidence="14">
    <location>
        <begin position="1015"/>
        <end position="1034"/>
    </location>
</feature>